<dbReference type="EMBL" id="JWZT01004836">
    <property type="protein sequence ID" value="KII62955.1"/>
    <property type="molecule type" value="Genomic_DNA"/>
</dbReference>
<feature type="transmembrane region" description="Helical" evidence="1">
    <location>
        <begin position="93"/>
        <end position="120"/>
    </location>
</feature>
<name>A0A0C2M7H7_THEKT</name>
<keyword evidence="3" id="KW-1185">Reference proteome</keyword>
<organism evidence="2 3">
    <name type="scientific">Thelohanellus kitauei</name>
    <name type="common">Myxosporean</name>
    <dbReference type="NCBI Taxonomy" id="669202"/>
    <lineage>
        <taxon>Eukaryota</taxon>
        <taxon>Metazoa</taxon>
        <taxon>Cnidaria</taxon>
        <taxon>Myxozoa</taxon>
        <taxon>Myxosporea</taxon>
        <taxon>Bivalvulida</taxon>
        <taxon>Platysporina</taxon>
        <taxon>Myxobolidae</taxon>
        <taxon>Thelohanellus</taxon>
    </lineage>
</organism>
<accession>A0A0C2M7H7</accession>
<evidence type="ECO:0000313" key="2">
    <source>
        <dbReference type="EMBL" id="KII62955.1"/>
    </source>
</evidence>
<gene>
    <name evidence="2" type="ORF">RF11_12160</name>
</gene>
<keyword evidence="1" id="KW-0472">Membrane</keyword>
<sequence>MASQGGSKLFELDTLKDLGEAMRSKSQGVHKRVVHEGFFDRKVQGERLRDYVTALESFSPKNSLNVHHVRSDDDFTKTYQQASRDISTTFTGMVIVAVFLKIVGILIVVGIIGFVVWFLLVRRRSQAQQNQVLPRTPDEECLLPARV</sequence>
<protein>
    <submittedName>
        <fullName evidence="2">Uncharacterized protein</fullName>
    </submittedName>
</protein>
<dbReference type="AlphaFoldDB" id="A0A0C2M7H7"/>
<proteinExistence type="predicted"/>
<reference evidence="2 3" key="1">
    <citation type="journal article" date="2014" name="Genome Biol. Evol.">
        <title>The genome of the myxosporean Thelohanellus kitauei shows adaptations to nutrient acquisition within its fish host.</title>
        <authorList>
            <person name="Yang Y."/>
            <person name="Xiong J."/>
            <person name="Zhou Z."/>
            <person name="Huo F."/>
            <person name="Miao W."/>
            <person name="Ran C."/>
            <person name="Liu Y."/>
            <person name="Zhang J."/>
            <person name="Feng J."/>
            <person name="Wang M."/>
            <person name="Wang M."/>
            <person name="Wang L."/>
            <person name="Yao B."/>
        </authorList>
    </citation>
    <scope>NUCLEOTIDE SEQUENCE [LARGE SCALE GENOMIC DNA]</scope>
    <source>
        <strain evidence="2">Wuqing</strain>
    </source>
</reference>
<keyword evidence="1" id="KW-1133">Transmembrane helix</keyword>
<comment type="caution">
    <text evidence="2">The sequence shown here is derived from an EMBL/GenBank/DDBJ whole genome shotgun (WGS) entry which is preliminary data.</text>
</comment>
<evidence type="ECO:0000313" key="3">
    <source>
        <dbReference type="Proteomes" id="UP000031668"/>
    </source>
</evidence>
<dbReference type="Proteomes" id="UP000031668">
    <property type="component" value="Unassembled WGS sequence"/>
</dbReference>
<keyword evidence="1" id="KW-0812">Transmembrane</keyword>
<evidence type="ECO:0000256" key="1">
    <source>
        <dbReference type="SAM" id="Phobius"/>
    </source>
</evidence>